<organism evidence="3 4">
    <name type="scientific">Pedobacter puniceum</name>
    <dbReference type="NCBI Taxonomy" id="2666136"/>
    <lineage>
        <taxon>Bacteria</taxon>
        <taxon>Pseudomonadati</taxon>
        <taxon>Bacteroidota</taxon>
        <taxon>Sphingobacteriia</taxon>
        <taxon>Sphingobacteriales</taxon>
        <taxon>Sphingobacteriaceae</taxon>
        <taxon>Pedobacter</taxon>
    </lineage>
</organism>
<comment type="caution">
    <text evidence="3">The sequence shown here is derived from an EMBL/GenBank/DDBJ whole genome shotgun (WGS) entry which is preliminary data.</text>
</comment>
<dbReference type="GO" id="GO:0000155">
    <property type="term" value="F:phosphorelay sensor kinase activity"/>
    <property type="evidence" value="ECO:0007669"/>
    <property type="project" value="InterPro"/>
</dbReference>
<keyword evidence="1" id="KW-0472">Membrane</keyword>
<dbReference type="EMBL" id="WKJI01000001">
    <property type="protein sequence ID" value="MRX46090.1"/>
    <property type="molecule type" value="Genomic_DNA"/>
</dbReference>
<dbReference type="InterPro" id="IPR010559">
    <property type="entry name" value="Sig_transdc_His_kin_internal"/>
</dbReference>
<feature type="transmembrane region" description="Helical" evidence="1">
    <location>
        <begin position="113"/>
        <end position="137"/>
    </location>
</feature>
<dbReference type="RefSeq" id="WP_154286218.1">
    <property type="nucleotide sequence ID" value="NZ_WKJI01000001.1"/>
</dbReference>
<feature type="transmembrane region" description="Helical" evidence="1">
    <location>
        <begin position="74"/>
        <end position="101"/>
    </location>
</feature>
<evidence type="ECO:0000313" key="4">
    <source>
        <dbReference type="Proteomes" id="UP000462931"/>
    </source>
</evidence>
<dbReference type="AlphaFoldDB" id="A0A7K0FLH5"/>
<sequence>MFGLKYRYLIIVALGFYSYINTYFTDFFNHYQVKASTEALILSFILIVFFVWELSRLAELTLKRYFKTPSAVKFLALLFVLSLPLTFISAIAVIAIAGIWYSGYQPTEIQTEIKLTLLLAFRINLFLHCINSITYFFKQLRAKQLEAEELKRAQIQAQLQQIKTQINPHFLFNNLNVLASLIMNKSEEANQFIESFSEVYRYILRNQEKELVSLKDELKVMDLYIFLLKKRFAEAIKFNISFDEHRLENTYIVPATLQILIENAIKHNIASSAKPLCIDIVIENDTMMVRNNYQPKQILEKSSQIGLKSINQQYKIICGKEITVKNQDDYFEITLPVLKVENYEVFNY</sequence>
<feature type="transmembrane region" description="Helical" evidence="1">
    <location>
        <begin position="36"/>
        <end position="54"/>
    </location>
</feature>
<gene>
    <name evidence="3" type="ORF">GJJ64_02715</name>
</gene>
<evidence type="ECO:0000313" key="3">
    <source>
        <dbReference type="EMBL" id="MRX46090.1"/>
    </source>
</evidence>
<protein>
    <submittedName>
        <fullName evidence="3">Sensor protein lytS</fullName>
    </submittedName>
</protein>
<dbReference type="PANTHER" id="PTHR34220:SF7">
    <property type="entry name" value="SENSOR HISTIDINE KINASE YPDA"/>
    <property type="match status" value="1"/>
</dbReference>
<feature type="transmembrane region" description="Helical" evidence="1">
    <location>
        <begin position="7"/>
        <end position="24"/>
    </location>
</feature>
<dbReference type="Proteomes" id="UP000462931">
    <property type="component" value="Unassembled WGS sequence"/>
</dbReference>
<keyword evidence="1" id="KW-1133">Transmembrane helix</keyword>
<dbReference type="Pfam" id="PF06580">
    <property type="entry name" value="His_kinase"/>
    <property type="match status" value="1"/>
</dbReference>
<reference evidence="3 4" key="1">
    <citation type="submission" date="2019-11" db="EMBL/GenBank/DDBJ databases">
        <authorList>
            <person name="Cheng Q."/>
            <person name="Yang Z."/>
        </authorList>
    </citation>
    <scope>NUCLEOTIDE SEQUENCE [LARGE SCALE GENOMIC DNA]</scope>
    <source>
        <strain evidence="3 4">HX-22-1</strain>
    </source>
</reference>
<dbReference type="PANTHER" id="PTHR34220">
    <property type="entry name" value="SENSOR HISTIDINE KINASE YPDA"/>
    <property type="match status" value="1"/>
</dbReference>
<dbReference type="GO" id="GO:0016020">
    <property type="term" value="C:membrane"/>
    <property type="evidence" value="ECO:0007669"/>
    <property type="project" value="InterPro"/>
</dbReference>
<feature type="domain" description="Signal transduction histidine kinase internal region" evidence="2">
    <location>
        <begin position="157"/>
        <end position="235"/>
    </location>
</feature>
<proteinExistence type="predicted"/>
<evidence type="ECO:0000256" key="1">
    <source>
        <dbReference type="SAM" id="Phobius"/>
    </source>
</evidence>
<accession>A0A7K0FLH5</accession>
<name>A0A7K0FLH5_9SPHI</name>
<keyword evidence="4" id="KW-1185">Reference proteome</keyword>
<dbReference type="InterPro" id="IPR050640">
    <property type="entry name" value="Bact_2-comp_sensor_kinase"/>
</dbReference>
<evidence type="ECO:0000259" key="2">
    <source>
        <dbReference type="Pfam" id="PF06580"/>
    </source>
</evidence>
<keyword evidence="1" id="KW-0812">Transmembrane</keyword>